<gene>
    <name evidence="1" type="ORF">SDC9_168633</name>
</gene>
<organism evidence="1">
    <name type="scientific">bioreactor metagenome</name>
    <dbReference type="NCBI Taxonomy" id="1076179"/>
    <lineage>
        <taxon>unclassified sequences</taxon>
        <taxon>metagenomes</taxon>
        <taxon>ecological metagenomes</taxon>
    </lineage>
</organism>
<comment type="caution">
    <text evidence="1">The sequence shown here is derived from an EMBL/GenBank/DDBJ whole genome shotgun (WGS) entry which is preliminary data.</text>
</comment>
<reference evidence="1" key="1">
    <citation type="submission" date="2019-08" db="EMBL/GenBank/DDBJ databases">
        <authorList>
            <person name="Kucharzyk K."/>
            <person name="Murdoch R.W."/>
            <person name="Higgins S."/>
            <person name="Loffler F."/>
        </authorList>
    </citation>
    <scope>NUCLEOTIDE SEQUENCE</scope>
</reference>
<accession>A0A645GB13</accession>
<dbReference type="EMBL" id="VSSQ01069193">
    <property type="protein sequence ID" value="MPN21254.1"/>
    <property type="molecule type" value="Genomic_DNA"/>
</dbReference>
<proteinExistence type="predicted"/>
<dbReference type="AlphaFoldDB" id="A0A645GB13"/>
<evidence type="ECO:0000313" key="1">
    <source>
        <dbReference type="EMBL" id="MPN21254.1"/>
    </source>
</evidence>
<name>A0A645GB13_9ZZZZ</name>
<protein>
    <submittedName>
        <fullName evidence="1">Uncharacterized protein</fullName>
    </submittedName>
</protein>
<sequence length="81" mass="9529">MTVTKNEYYVIWILRDYMVDLFIKEFFVKLGYSQRFQSQFDQSYLWYFFTEAEVLPFCRVGTANITGSTVCVLPNEVSAAV</sequence>